<name>A0ABT6PIV9_9PSEU</name>
<evidence type="ECO:0000313" key="2">
    <source>
        <dbReference type="EMBL" id="MDI2027401.1"/>
    </source>
</evidence>
<dbReference type="EMBL" id="JASAOF010000001">
    <property type="protein sequence ID" value="MDI2027401.1"/>
    <property type="molecule type" value="Genomic_DNA"/>
</dbReference>
<evidence type="ECO:0000256" key="1">
    <source>
        <dbReference type="SAM" id="Phobius"/>
    </source>
</evidence>
<keyword evidence="1" id="KW-0472">Membrane</keyword>
<proteinExistence type="predicted"/>
<dbReference type="RefSeq" id="WP_281453764.1">
    <property type="nucleotide sequence ID" value="NZ_JASAOF010000001.1"/>
</dbReference>
<organism evidence="2 3">
    <name type="scientific">Saccharopolyspora ipomoeae</name>
    <dbReference type="NCBI Taxonomy" id="3042027"/>
    <lineage>
        <taxon>Bacteria</taxon>
        <taxon>Bacillati</taxon>
        <taxon>Actinomycetota</taxon>
        <taxon>Actinomycetes</taxon>
        <taxon>Pseudonocardiales</taxon>
        <taxon>Pseudonocardiaceae</taxon>
        <taxon>Saccharopolyspora</taxon>
    </lineage>
</organism>
<feature type="transmembrane region" description="Helical" evidence="1">
    <location>
        <begin position="29"/>
        <end position="50"/>
    </location>
</feature>
<protein>
    <submittedName>
        <fullName evidence="2">Uncharacterized protein</fullName>
    </submittedName>
</protein>
<sequence length="172" mass="18212">MIPVVLQPPERFVQVAPDKLRSVRTRSALVGLMAIPFSLIIGAVGVPWTFFLPTSYDPLSFVVAGMLGVTSLFSLLIGALALASRGCVKTGQLNVTSSGNLRRAALVFWIGNFVTSGFGLAAMVLVVSTSGGSSWHPPVEFRGEVLAYLVLLVLPAIVGGAAWITMTRTLRP</sequence>
<feature type="transmembrane region" description="Helical" evidence="1">
    <location>
        <begin position="104"/>
        <end position="125"/>
    </location>
</feature>
<keyword evidence="3" id="KW-1185">Reference proteome</keyword>
<gene>
    <name evidence="2" type="ORF">QFW96_02210</name>
</gene>
<feature type="transmembrane region" description="Helical" evidence="1">
    <location>
        <begin position="145"/>
        <end position="166"/>
    </location>
</feature>
<keyword evidence="1" id="KW-1133">Transmembrane helix</keyword>
<comment type="caution">
    <text evidence="2">The sequence shown here is derived from an EMBL/GenBank/DDBJ whole genome shotgun (WGS) entry which is preliminary data.</text>
</comment>
<evidence type="ECO:0000313" key="3">
    <source>
        <dbReference type="Proteomes" id="UP001237595"/>
    </source>
</evidence>
<accession>A0ABT6PIV9</accession>
<dbReference type="Proteomes" id="UP001237595">
    <property type="component" value="Unassembled WGS sequence"/>
</dbReference>
<keyword evidence="1" id="KW-0812">Transmembrane</keyword>
<feature type="transmembrane region" description="Helical" evidence="1">
    <location>
        <begin position="62"/>
        <end position="83"/>
    </location>
</feature>
<reference evidence="2 3" key="1">
    <citation type="submission" date="2023-04" db="EMBL/GenBank/DDBJ databases">
        <title>Draft genome sequence of Saccharopolyspora sp. TS4A08 isolated from sweet potato rhizospheric soil.</title>
        <authorList>
            <person name="Suksaard P."/>
            <person name="Duangmal K."/>
        </authorList>
    </citation>
    <scope>NUCLEOTIDE SEQUENCE [LARGE SCALE GENOMIC DNA]</scope>
    <source>
        <strain evidence="2 3">TS4A08</strain>
    </source>
</reference>